<dbReference type="Proteomes" id="UP000292781">
    <property type="component" value="Unassembled WGS sequence"/>
</dbReference>
<dbReference type="AlphaFoldDB" id="A0A4Q9VBY5"/>
<keyword evidence="1" id="KW-1133">Transmembrane helix</keyword>
<keyword evidence="1" id="KW-0472">Membrane</keyword>
<organism evidence="2 3">
    <name type="scientific">Siculibacillus lacustris</name>
    <dbReference type="NCBI Taxonomy" id="1549641"/>
    <lineage>
        <taxon>Bacteria</taxon>
        <taxon>Pseudomonadati</taxon>
        <taxon>Pseudomonadota</taxon>
        <taxon>Alphaproteobacteria</taxon>
        <taxon>Hyphomicrobiales</taxon>
        <taxon>Ancalomicrobiaceae</taxon>
        <taxon>Siculibacillus</taxon>
    </lineage>
</organism>
<keyword evidence="3" id="KW-1185">Reference proteome</keyword>
<feature type="transmembrane region" description="Helical" evidence="1">
    <location>
        <begin position="43"/>
        <end position="61"/>
    </location>
</feature>
<comment type="caution">
    <text evidence="2">The sequence shown here is derived from an EMBL/GenBank/DDBJ whole genome shotgun (WGS) entry which is preliminary data.</text>
</comment>
<dbReference type="RefSeq" id="WP_131312025.1">
    <property type="nucleotide sequence ID" value="NZ_SJFN01000081.1"/>
</dbReference>
<accession>A0A4Q9VBY5</accession>
<feature type="transmembrane region" description="Helical" evidence="1">
    <location>
        <begin position="67"/>
        <end position="88"/>
    </location>
</feature>
<proteinExistence type="predicted"/>
<evidence type="ECO:0000313" key="3">
    <source>
        <dbReference type="Proteomes" id="UP000292781"/>
    </source>
</evidence>
<sequence length="122" mass="12657">MDFELTNTLATQTGALAWSLVIEASTAAALASWTGWGTPGRAAIAAIAGTLATHGFAWSYVLEHAEVETFALVVLQVEATVVVIESLAYRLLVCAPIVRCLAFSVAANAMSAGFGLLMNGLV</sequence>
<evidence type="ECO:0000313" key="2">
    <source>
        <dbReference type="EMBL" id="TBW31854.1"/>
    </source>
</evidence>
<dbReference type="EMBL" id="SJFN01000081">
    <property type="protein sequence ID" value="TBW31854.1"/>
    <property type="molecule type" value="Genomic_DNA"/>
</dbReference>
<reference evidence="2 3" key="1">
    <citation type="submission" date="2019-02" db="EMBL/GenBank/DDBJ databases">
        <title>Siculibacillus lacustris gen. nov., sp. nov., a new rosette-forming bacterium isolated from a freshwater crater lake (Lake St. Ana, Romania).</title>
        <authorList>
            <person name="Felfoldi T."/>
            <person name="Marton Z."/>
            <person name="Szabo A."/>
            <person name="Mentes A."/>
            <person name="Boka K."/>
            <person name="Marialigeti K."/>
            <person name="Mathe I."/>
            <person name="Koncz M."/>
            <person name="Schumann P."/>
            <person name="Toth E."/>
        </authorList>
    </citation>
    <scope>NUCLEOTIDE SEQUENCE [LARGE SCALE GENOMIC DNA]</scope>
    <source>
        <strain evidence="2 3">SA-279</strain>
    </source>
</reference>
<keyword evidence="1" id="KW-0812">Transmembrane</keyword>
<evidence type="ECO:0000256" key="1">
    <source>
        <dbReference type="SAM" id="Phobius"/>
    </source>
</evidence>
<gene>
    <name evidence="2" type="ORF">EYW49_22765</name>
</gene>
<feature type="transmembrane region" description="Helical" evidence="1">
    <location>
        <begin position="100"/>
        <end position="121"/>
    </location>
</feature>
<name>A0A4Q9VBY5_9HYPH</name>
<feature type="transmembrane region" description="Helical" evidence="1">
    <location>
        <begin position="15"/>
        <end position="36"/>
    </location>
</feature>
<protein>
    <submittedName>
        <fullName evidence="2">Uncharacterized protein</fullName>
    </submittedName>
</protein>